<proteinExistence type="predicted"/>
<dbReference type="PROSITE" id="PS00107">
    <property type="entry name" value="PROTEIN_KINASE_ATP"/>
    <property type="match status" value="1"/>
</dbReference>
<evidence type="ECO:0000256" key="1">
    <source>
        <dbReference type="ARBA" id="ARBA00022536"/>
    </source>
</evidence>
<dbReference type="PROSITE" id="PS50927">
    <property type="entry name" value="BULB_LECTIN"/>
    <property type="match status" value="1"/>
</dbReference>
<feature type="domain" description="Protein kinase" evidence="6">
    <location>
        <begin position="504"/>
        <end position="573"/>
    </location>
</feature>
<keyword evidence="1" id="KW-0245">EGF-like domain</keyword>
<dbReference type="InterPro" id="IPR000719">
    <property type="entry name" value="Prot_kinase_dom"/>
</dbReference>
<dbReference type="Pfam" id="PF08276">
    <property type="entry name" value="PAN_2"/>
    <property type="match status" value="1"/>
</dbReference>
<organism evidence="9 10">
    <name type="scientific">Solanum tuberosum</name>
    <name type="common">Potato</name>
    <dbReference type="NCBI Taxonomy" id="4113"/>
    <lineage>
        <taxon>Eukaryota</taxon>
        <taxon>Viridiplantae</taxon>
        <taxon>Streptophyta</taxon>
        <taxon>Embryophyta</taxon>
        <taxon>Tracheophyta</taxon>
        <taxon>Spermatophyta</taxon>
        <taxon>Magnoliopsida</taxon>
        <taxon>eudicotyledons</taxon>
        <taxon>Gunneridae</taxon>
        <taxon>Pentapetalae</taxon>
        <taxon>asterids</taxon>
        <taxon>lamiids</taxon>
        <taxon>Solanales</taxon>
        <taxon>Solanaceae</taxon>
        <taxon>Solanoideae</taxon>
        <taxon>Solaneae</taxon>
        <taxon>Solanum</taxon>
    </lineage>
</organism>
<dbReference type="InterPro" id="IPR003609">
    <property type="entry name" value="Pan_app"/>
</dbReference>
<dbReference type="SUPFAM" id="SSF56112">
    <property type="entry name" value="Protein kinase-like (PK-like)"/>
    <property type="match status" value="1"/>
</dbReference>
<feature type="domain" description="Bulb-type lectin" evidence="7">
    <location>
        <begin position="52"/>
        <end position="167"/>
    </location>
</feature>
<dbReference type="EMBL" id="JAIVGD010000023">
    <property type="protein sequence ID" value="KAH0744074.1"/>
    <property type="molecule type" value="Genomic_DNA"/>
</dbReference>
<dbReference type="SMART" id="SM00108">
    <property type="entry name" value="B_lectin"/>
    <property type="match status" value="1"/>
</dbReference>
<evidence type="ECO:0000259" key="6">
    <source>
        <dbReference type="PROSITE" id="PS50011"/>
    </source>
</evidence>
<evidence type="ECO:0000256" key="5">
    <source>
        <dbReference type="SAM" id="Phobius"/>
    </source>
</evidence>
<evidence type="ECO:0000259" key="8">
    <source>
        <dbReference type="PROSITE" id="PS50948"/>
    </source>
</evidence>
<keyword evidence="5" id="KW-1133">Transmembrane helix</keyword>
<keyword evidence="4" id="KW-0547">Nucleotide-binding</keyword>
<keyword evidence="4" id="KW-0067">ATP-binding</keyword>
<dbReference type="InterPro" id="IPR011009">
    <property type="entry name" value="Kinase-like_dom_sf"/>
</dbReference>
<dbReference type="Proteomes" id="UP000826656">
    <property type="component" value="Unassembled WGS sequence"/>
</dbReference>
<comment type="caution">
    <text evidence="9">The sequence shown here is derived from an EMBL/GenBank/DDBJ whole genome shotgun (WGS) entry which is preliminary data.</text>
</comment>
<dbReference type="Pfam" id="PF01453">
    <property type="entry name" value="B_lectin"/>
    <property type="match status" value="1"/>
</dbReference>
<dbReference type="Gene3D" id="3.30.200.20">
    <property type="entry name" value="Phosphorylase Kinase, domain 1"/>
    <property type="match status" value="1"/>
</dbReference>
<dbReference type="SUPFAM" id="SSF51110">
    <property type="entry name" value="alpha-D-mannose-specific plant lectins"/>
    <property type="match status" value="1"/>
</dbReference>
<name>A0ABQ7UBP6_SOLTU</name>
<dbReference type="InterPro" id="IPR036426">
    <property type="entry name" value="Bulb-type_lectin_dom_sf"/>
</dbReference>
<keyword evidence="5" id="KW-0472">Membrane</keyword>
<dbReference type="Gene3D" id="2.90.10.30">
    <property type="match status" value="1"/>
</dbReference>
<dbReference type="PROSITE" id="PS50011">
    <property type="entry name" value="PROTEIN_KINASE_DOM"/>
    <property type="match status" value="1"/>
</dbReference>
<evidence type="ECO:0000313" key="10">
    <source>
        <dbReference type="Proteomes" id="UP000826656"/>
    </source>
</evidence>
<keyword evidence="5" id="KW-0812">Transmembrane</keyword>
<dbReference type="InterPro" id="IPR001480">
    <property type="entry name" value="Bulb-type_lectin_dom"/>
</dbReference>
<dbReference type="InterPro" id="IPR051343">
    <property type="entry name" value="G-type_lectin_kinases/EP1-like"/>
</dbReference>
<reference evidence="9 10" key="1">
    <citation type="journal article" date="2021" name="bioRxiv">
        <title>Chromosome-scale and haplotype-resolved genome assembly of a tetraploid potato cultivar.</title>
        <authorList>
            <person name="Sun H."/>
            <person name="Jiao W.-B."/>
            <person name="Krause K."/>
            <person name="Campoy J.A."/>
            <person name="Goel M."/>
            <person name="Folz-Donahue K."/>
            <person name="Kukat C."/>
            <person name="Huettel B."/>
            <person name="Schneeberger K."/>
        </authorList>
    </citation>
    <scope>NUCLEOTIDE SEQUENCE [LARGE SCALE GENOMIC DNA]</scope>
    <source>
        <strain evidence="9">SolTubOtavaFocal</strain>
        <tissue evidence="9">Leaves</tissue>
    </source>
</reference>
<feature type="domain" description="Apple" evidence="8">
    <location>
        <begin position="341"/>
        <end position="431"/>
    </location>
</feature>
<dbReference type="CDD" id="cd01098">
    <property type="entry name" value="PAN_AP_plant"/>
    <property type="match status" value="1"/>
</dbReference>
<dbReference type="CDD" id="cd00028">
    <property type="entry name" value="B_lectin"/>
    <property type="match status" value="1"/>
</dbReference>
<accession>A0ABQ7UBP6</accession>
<gene>
    <name evidence="9" type="ORF">KY290_032067</name>
</gene>
<keyword evidence="3" id="KW-0325">Glycoprotein</keyword>
<evidence type="ECO:0000256" key="2">
    <source>
        <dbReference type="ARBA" id="ARBA00022729"/>
    </source>
</evidence>
<dbReference type="InterPro" id="IPR017441">
    <property type="entry name" value="Protein_kinase_ATP_BS"/>
</dbReference>
<sequence length="573" mass="63629">MMEEHRQYFRILFFIYLLFCSSQFTISQRLVNFISGVPTLWINKLTYTPILLERNTGLQFLYGFSCNFYPTECFLGISLVVYNSTAGETIYIEGGHLVWSANRDRPVKANATLQLGQDGNLVLADSDGTLVWSSNTTGKSVSGLNLTETGNLVLFDTTNHTVWQSFDHPTDCLLPGQNLVSVTAVTKSKLQQSVSADNSSQGLFSLTVLNGSWATYIDSDPPQYYYTSDNPNSPYWSFDGHILTALQYPPTSIAQYIQLGHDGHLRIYQLDNLENNMLGLNWKEVCDILTLSDCGYPMVCGRYIICANEGQCTCPVEVNFFRPFSERKPNLGGTELTPISCDSSQYHSLVELKNTAYFSFEFSHELNSSVFWIEGKNIEDCQRACLSNCSCKAAVYDLYLNMSLGGNCLLLNEVFSLMDVGVGTAFLKVQNSPNAPVIFPRQKMPFKVIIGCTLIGIILILSVCSALSKKRSEKRKAGDFLDLEPILPGILTRFSYNELKIITDDFSRKLGKGGFGSVYEGTLSNGTKIAVKHLDGVGQAKESFLTEVKTVGGIHHINLVKLIGYCPKKATGF</sequence>
<evidence type="ECO:0000313" key="9">
    <source>
        <dbReference type="EMBL" id="KAH0744074.1"/>
    </source>
</evidence>
<keyword evidence="10" id="KW-1185">Reference proteome</keyword>
<feature type="transmembrane region" description="Helical" evidence="5">
    <location>
        <begin position="448"/>
        <end position="467"/>
    </location>
</feature>
<keyword evidence="2" id="KW-0732">Signal</keyword>
<dbReference type="PANTHER" id="PTHR47976">
    <property type="entry name" value="G-TYPE LECTIN S-RECEPTOR-LIKE SERINE/THREONINE-PROTEIN KINASE SD2-5"/>
    <property type="match status" value="1"/>
</dbReference>
<dbReference type="Pfam" id="PF07714">
    <property type="entry name" value="PK_Tyr_Ser-Thr"/>
    <property type="match status" value="1"/>
</dbReference>
<protein>
    <submittedName>
        <fullName evidence="9">Uncharacterized protein</fullName>
    </submittedName>
</protein>
<evidence type="ECO:0000256" key="4">
    <source>
        <dbReference type="PROSITE-ProRule" id="PRU10141"/>
    </source>
</evidence>
<dbReference type="PANTHER" id="PTHR47976:SF30">
    <property type="entry name" value="RECEPTOR-LIKE SERINE_THREONINE-PROTEIN KINASE"/>
    <property type="match status" value="1"/>
</dbReference>
<dbReference type="InterPro" id="IPR001245">
    <property type="entry name" value="Ser-Thr/Tyr_kinase_cat_dom"/>
</dbReference>
<evidence type="ECO:0000256" key="3">
    <source>
        <dbReference type="ARBA" id="ARBA00023180"/>
    </source>
</evidence>
<dbReference type="PROSITE" id="PS50948">
    <property type="entry name" value="PAN"/>
    <property type="match status" value="1"/>
</dbReference>
<feature type="binding site" evidence="4">
    <location>
        <position position="532"/>
    </location>
    <ligand>
        <name>ATP</name>
        <dbReference type="ChEBI" id="CHEBI:30616"/>
    </ligand>
</feature>
<evidence type="ECO:0000259" key="7">
    <source>
        <dbReference type="PROSITE" id="PS50927"/>
    </source>
</evidence>